<dbReference type="EMBL" id="BAABJQ010000009">
    <property type="protein sequence ID" value="GAA5187481.1"/>
    <property type="molecule type" value="Genomic_DNA"/>
</dbReference>
<dbReference type="Gene3D" id="6.10.250.690">
    <property type="match status" value="1"/>
</dbReference>
<dbReference type="SUPFAM" id="SSF52172">
    <property type="entry name" value="CheY-like"/>
    <property type="match status" value="1"/>
</dbReference>
<protein>
    <submittedName>
        <fullName evidence="8">Response regulator transcription factor</fullName>
    </submittedName>
</protein>
<evidence type="ECO:0000259" key="7">
    <source>
        <dbReference type="PROSITE" id="PS51755"/>
    </source>
</evidence>
<keyword evidence="3" id="KW-0804">Transcription</keyword>
<proteinExistence type="predicted"/>
<dbReference type="InterPro" id="IPR001789">
    <property type="entry name" value="Sig_transdc_resp-reg_receiver"/>
</dbReference>
<dbReference type="Pfam" id="PF00486">
    <property type="entry name" value="Trans_reg_C"/>
    <property type="match status" value="1"/>
</dbReference>
<dbReference type="InterPro" id="IPR016032">
    <property type="entry name" value="Sig_transdc_resp-reg_C-effctor"/>
</dbReference>
<dbReference type="PANTHER" id="PTHR48111">
    <property type="entry name" value="REGULATOR OF RPOS"/>
    <property type="match status" value="1"/>
</dbReference>
<dbReference type="Proteomes" id="UP001501570">
    <property type="component" value="Unassembled WGS sequence"/>
</dbReference>
<evidence type="ECO:0000256" key="1">
    <source>
        <dbReference type="ARBA" id="ARBA00023015"/>
    </source>
</evidence>
<dbReference type="SMART" id="SM00862">
    <property type="entry name" value="Trans_reg_C"/>
    <property type="match status" value="1"/>
</dbReference>
<accession>A0ABP9RWQ4</accession>
<name>A0ABP9RWQ4_9ACTN</name>
<keyword evidence="2 5" id="KW-0238">DNA-binding</keyword>
<feature type="modified residue" description="4-aspartylphosphate" evidence="4">
    <location>
        <position position="60"/>
    </location>
</feature>
<evidence type="ECO:0000256" key="5">
    <source>
        <dbReference type="PROSITE-ProRule" id="PRU01091"/>
    </source>
</evidence>
<evidence type="ECO:0000313" key="8">
    <source>
        <dbReference type="EMBL" id="GAA5187481.1"/>
    </source>
</evidence>
<dbReference type="RefSeq" id="WP_345630959.1">
    <property type="nucleotide sequence ID" value="NZ_BAABJQ010000009.1"/>
</dbReference>
<evidence type="ECO:0000313" key="9">
    <source>
        <dbReference type="Proteomes" id="UP001501570"/>
    </source>
</evidence>
<dbReference type="PROSITE" id="PS50110">
    <property type="entry name" value="RESPONSE_REGULATORY"/>
    <property type="match status" value="1"/>
</dbReference>
<gene>
    <name evidence="8" type="ORF">GCM10023322_35930</name>
</gene>
<feature type="DNA-binding region" description="OmpR/PhoB-type" evidence="5">
    <location>
        <begin position="132"/>
        <end position="225"/>
    </location>
</feature>
<evidence type="ECO:0000256" key="3">
    <source>
        <dbReference type="ARBA" id="ARBA00023163"/>
    </source>
</evidence>
<dbReference type="InterPro" id="IPR036388">
    <property type="entry name" value="WH-like_DNA-bd_sf"/>
</dbReference>
<dbReference type="Pfam" id="PF00072">
    <property type="entry name" value="Response_reg"/>
    <property type="match status" value="1"/>
</dbReference>
<sequence>MTQDSRAEPPGLLVMEDDGELAGMLAGLLRGNGYAVDVAEDGQRGLHLALSRRYNVMLIDRRLPAIDGLEVLIRLRRRGVTTRALMLTALGDLADRVDGLNAGADDYLVKPFEVDELVARVRALDRRFLDEAQLVPVGDGFLDMSLHEAALPDGRRVALSRREFELLRVLAVRPGAIHPRNQLRSRLFEDTSAESIVDTYVYYLRRKLGSGVIRTVRGFGYQIGTL</sequence>
<organism evidence="8 9">
    <name type="scientific">Rugosimonospora acidiphila</name>
    <dbReference type="NCBI Taxonomy" id="556531"/>
    <lineage>
        <taxon>Bacteria</taxon>
        <taxon>Bacillati</taxon>
        <taxon>Actinomycetota</taxon>
        <taxon>Actinomycetes</taxon>
        <taxon>Micromonosporales</taxon>
        <taxon>Micromonosporaceae</taxon>
        <taxon>Rugosimonospora</taxon>
    </lineage>
</organism>
<dbReference type="SUPFAM" id="SSF46894">
    <property type="entry name" value="C-terminal effector domain of the bipartite response regulators"/>
    <property type="match status" value="1"/>
</dbReference>
<keyword evidence="1" id="KW-0805">Transcription regulation</keyword>
<keyword evidence="9" id="KW-1185">Reference proteome</keyword>
<dbReference type="PROSITE" id="PS51755">
    <property type="entry name" value="OMPR_PHOB"/>
    <property type="match status" value="1"/>
</dbReference>
<dbReference type="Gene3D" id="3.40.50.2300">
    <property type="match status" value="1"/>
</dbReference>
<keyword evidence="4" id="KW-0597">Phosphoprotein</keyword>
<evidence type="ECO:0000256" key="2">
    <source>
        <dbReference type="ARBA" id="ARBA00023125"/>
    </source>
</evidence>
<dbReference type="InterPro" id="IPR011006">
    <property type="entry name" value="CheY-like_superfamily"/>
</dbReference>
<dbReference type="SMART" id="SM00448">
    <property type="entry name" value="REC"/>
    <property type="match status" value="1"/>
</dbReference>
<dbReference type="InterPro" id="IPR039420">
    <property type="entry name" value="WalR-like"/>
</dbReference>
<dbReference type="CDD" id="cd00383">
    <property type="entry name" value="trans_reg_C"/>
    <property type="match status" value="1"/>
</dbReference>
<reference evidence="9" key="1">
    <citation type="journal article" date="2019" name="Int. J. Syst. Evol. Microbiol.">
        <title>The Global Catalogue of Microorganisms (GCM) 10K type strain sequencing project: providing services to taxonomists for standard genome sequencing and annotation.</title>
        <authorList>
            <consortium name="The Broad Institute Genomics Platform"/>
            <consortium name="The Broad Institute Genome Sequencing Center for Infectious Disease"/>
            <person name="Wu L."/>
            <person name="Ma J."/>
        </authorList>
    </citation>
    <scope>NUCLEOTIDE SEQUENCE [LARGE SCALE GENOMIC DNA]</scope>
    <source>
        <strain evidence="9">JCM 18304</strain>
    </source>
</reference>
<dbReference type="PANTHER" id="PTHR48111:SF67">
    <property type="entry name" value="TRANSCRIPTIONAL REGULATORY PROTEIN TCTD"/>
    <property type="match status" value="1"/>
</dbReference>
<evidence type="ECO:0000259" key="6">
    <source>
        <dbReference type="PROSITE" id="PS50110"/>
    </source>
</evidence>
<dbReference type="InterPro" id="IPR001867">
    <property type="entry name" value="OmpR/PhoB-type_DNA-bd"/>
</dbReference>
<evidence type="ECO:0000256" key="4">
    <source>
        <dbReference type="PROSITE-ProRule" id="PRU00169"/>
    </source>
</evidence>
<feature type="domain" description="OmpR/PhoB-type" evidence="7">
    <location>
        <begin position="132"/>
        <end position="225"/>
    </location>
</feature>
<dbReference type="Gene3D" id="1.10.10.10">
    <property type="entry name" value="Winged helix-like DNA-binding domain superfamily/Winged helix DNA-binding domain"/>
    <property type="match status" value="1"/>
</dbReference>
<comment type="caution">
    <text evidence="8">The sequence shown here is derived from an EMBL/GenBank/DDBJ whole genome shotgun (WGS) entry which is preliminary data.</text>
</comment>
<feature type="domain" description="Response regulatory" evidence="6">
    <location>
        <begin position="11"/>
        <end position="125"/>
    </location>
</feature>